<dbReference type="Proteomes" id="UP000196778">
    <property type="component" value="Unassembled WGS sequence"/>
</dbReference>
<keyword evidence="2" id="KW-0449">Lipoprotein</keyword>
<organism evidence="2 3">
    <name type="scientific">Mycetocola reblochoni REB411</name>
    <dbReference type="NCBI Taxonomy" id="1255698"/>
    <lineage>
        <taxon>Bacteria</taxon>
        <taxon>Bacillati</taxon>
        <taxon>Actinomycetota</taxon>
        <taxon>Actinomycetes</taxon>
        <taxon>Micrococcales</taxon>
        <taxon>Microbacteriaceae</taxon>
        <taxon>Mycetocola</taxon>
    </lineage>
</organism>
<keyword evidence="1" id="KW-0732">Signal</keyword>
<dbReference type="PROSITE" id="PS51257">
    <property type="entry name" value="PROKAR_LIPOPROTEIN"/>
    <property type="match status" value="1"/>
</dbReference>
<dbReference type="EMBL" id="FUKR01000036">
    <property type="protein sequence ID" value="SJN29246.1"/>
    <property type="molecule type" value="Genomic_DNA"/>
</dbReference>
<dbReference type="AlphaFoldDB" id="A0A1R4JB38"/>
<evidence type="ECO:0000313" key="3">
    <source>
        <dbReference type="Proteomes" id="UP000196778"/>
    </source>
</evidence>
<evidence type="ECO:0000256" key="1">
    <source>
        <dbReference type="SAM" id="SignalP"/>
    </source>
</evidence>
<name>A0A1R4JB38_9MICO</name>
<feature type="signal peptide" evidence="1">
    <location>
        <begin position="1"/>
        <end position="23"/>
    </location>
</feature>
<proteinExistence type="predicted"/>
<dbReference type="Pfam" id="PF12028">
    <property type="entry name" value="DUF3515"/>
    <property type="match status" value="1"/>
</dbReference>
<reference evidence="3" key="1">
    <citation type="submission" date="2017-02" db="EMBL/GenBank/DDBJ databases">
        <authorList>
            <person name="Dridi B."/>
        </authorList>
    </citation>
    <scope>NUCLEOTIDE SEQUENCE [LARGE SCALE GENOMIC DNA]</scope>
    <source>
        <strain evidence="3">EB411</strain>
    </source>
</reference>
<keyword evidence="3" id="KW-1185">Reference proteome</keyword>
<feature type="chain" id="PRO_5039331304" evidence="1">
    <location>
        <begin position="24"/>
        <end position="175"/>
    </location>
</feature>
<evidence type="ECO:0000313" key="2">
    <source>
        <dbReference type="EMBL" id="SJN29246.1"/>
    </source>
</evidence>
<accession>A0A1R4JB38</accession>
<protein>
    <submittedName>
        <fullName evidence="2">Conserved hypothetical lipoprotein</fullName>
    </submittedName>
</protein>
<gene>
    <name evidence="2" type="ORF">FM119_06470</name>
</gene>
<dbReference type="InterPro" id="IPR021903">
    <property type="entry name" value="DUF3515"/>
</dbReference>
<sequence length="175" mass="18041">MSMTARTLARTATAIATVAGALALTACSPTVTLTAAPEANDPACAEVTVRLPESVSGFPRIQTDAQATGAWGDDGDARILLHCGVPELAPTTDRCVDVDGIDWVIDESEAPYYRLTTYGRSPAVEVYLDGDTKDGEEPFSSTAVIVDLNSAVGQIPATGGCVGAEDLFGTETDGS</sequence>